<proteinExistence type="predicted"/>
<dbReference type="AlphaFoldDB" id="A0A6G0XCG4"/>
<evidence type="ECO:0000313" key="2">
    <source>
        <dbReference type="EMBL" id="KAF0737890.1"/>
    </source>
</evidence>
<accession>A0A6G0XCG4</accession>
<feature type="compositionally biased region" description="Basic residues" evidence="1">
    <location>
        <begin position="120"/>
        <end position="130"/>
    </location>
</feature>
<feature type="region of interest" description="Disordered" evidence="1">
    <location>
        <begin position="105"/>
        <end position="138"/>
    </location>
</feature>
<organism evidence="2 3">
    <name type="scientific">Aphanomyces euteiches</name>
    <dbReference type="NCBI Taxonomy" id="100861"/>
    <lineage>
        <taxon>Eukaryota</taxon>
        <taxon>Sar</taxon>
        <taxon>Stramenopiles</taxon>
        <taxon>Oomycota</taxon>
        <taxon>Saprolegniomycetes</taxon>
        <taxon>Saprolegniales</taxon>
        <taxon>Verrucalvaceae</taxon>
        <taxon>Aphanomyces</taxon>
    </lineage>
</organism>
<gene>
    <name evidence="2" type="ORF">Ae201684_005887</name>
</gene>
<comment type="caution">
    <text evidence="2">The sequence shown here is derived from an EMBL/GenBank/DDBJ whole genome shotgun (WGS) entry which is preliminary data.</text>
</comment>
<keyword evidence="3" id="KW-1185">Reference proteome</keyword>
<reference evidence="2 3" key="1">
    <citation type="submission" date="2019-07" db="EMBL/GenBank/DDBJ databases">
        <title>Genomics analysis of Aphanomyces spp. identifies a new class of oomycete effector associated with host adaptation.</title>
        <authorList>
            <person name="Gaulin E."/>
        </authorList>
    </citation>
    <scope>NUCLEOTIDE SEQUENCE [LARGE SCALE GENOMIC DNA]</scope>
    <source>
        <strain evidence="2 3">ATCC 201684</strain>
    </source>
</reference>
<evidence type="ECO:0000256" key="1">
    <source>
        <dbReference type="SAM" id="MobiDB-lite"/>
    </source>
</evidence>
<evidence type="ECO:0000313" key="3">
    <source>
        <dbReference type="Proteomes" id="UP000481153"/>
    </source>
</evidence>
<feature type="compositionally biased region" description="Basic and acidic residues" evidence="1">
    <location>
        <begin position="105"/>
        <end position="119"/>
    </location>
</feature>
<protein>
    <submittedName>
        <fullName evidence="2">Uncharacterized protein</fullName>
    </submittedName>
</protein>
<dbReference type="Proteomes" id="UP000481153">
    <property type="component" value="Unassembled WGS sequence"/>
</dbReference>
<name>A0A6G0XCG4_9STRA</name>
<dbReference type="EMBL" id="VJMJ01000079">
    <property type="protein sequence ID" value="KAF0737890.1"/>
    <property type="molecule type" value="Genomic_DNA"/>
</dbReference>
<sequence length="151" mass="17668">MVYDDTDNLFTLCKAKLNKLRLQRGWKMYRQKMLSLDLFVVERFKANGVCKRIEQADWIRHRDVVRAKILTLPPVGPIKKRTRRVVTGARLLSISELSVVDTTKSDRQNAKRLSEEQKAKRANKRNKPSKRNQLEDQNVREASLDTAYEII</sequence>